<dbReference type="EMBL" id="JAGIZA010000018">
    <property type="protein sequence ID" value="MBP0495586.1"/>
    <property type="molecule type" value="Genomic_DNA"/>
</dbReference>
<comment type="caution">
    <text evidence="4">The sequence shown here is derived from an EMBL/GenBank/DDBJ whole genome shotgun (WGS) entry which is preliminary data.</text>
</comment>
<dbReference type="SUPFAM" id="SSF46689">
    <property type="entry name" value="Homeodomain-like"/>
    <property type="match status" value="2"/>
</dbReference>
<dbReference type="Gene3D" id="1.10.10.60">
    <property type="entry name" value="Homeodomain-like"/>
    <property type="match status" value="1"/>
</dbReference>
<evidence type="ECO:0000256" key="1">
    <source>
        <dbReference type="ARBA" id="ARBA00023015"/>
    </source>
</evidence>
<dbReference type="InterPro" id="IPR002818">
    <property type="entry name" value="DJ-1/PfpI"/>
</dbReference>
<dbReference type="GO" id="GO:0043565">
    <property type="term" value="F:sequence-specific DNA binding"/>
    <property type="evidence" value="ECO:0007669"/>
    <property type="project" value="InterPro"/>
</dbReference>
<evidence type="ECO:0000256" key="2">
    <source>
        <dbReference type="ARBA" id="ARBA00023163"/>
    </source>
</evidence>
<dbReference type="Pfam" id="PF01965">
    <property type="entry name" value="DJ-1_PfpI"/>
    <property type="match status" value="1"/>
</dbReference>
<protein>
    <submittedName>
        <fullName evidence="4">Helix-turn-helix domain-containing protein</fullName>
    </submittedName>
</protein>
<dbReference type="SUPFAM" id="SSF52317">
    <property type="entry name" value="Class I glutamine amidotransferase-like"/>
    <property type="match status" value="1"/>
</dbReference>
<keyword evidence="5" id="KW-1185">Reference proteome</keyword>
<dbReference type="AlphaFoldDB" id="A0A940N406"/>
<dbReference type="InterPro" id="IPR052158">
    <property type="entry name" value="INH-QAR"/>
</dbReference>
<dbReference type="Gene3D" id="3.40.50.880">
    <property type="match status" value="1"/>
</dbReference>
<dbReference type="CDD" id="cd03137">
    <property type="entry name" value="GATase1_AraC_1"/>
    <property type="match status" value="1"/>
</dbReference>
<sequence>MALLPWRGRSSMPGMESALPTPRRVVILGAAPVQLLDLAGPAEVLAQAGRLHATGCGRPEPTPLYDVTCHVVAGPGRAQTSAGLAFQPMASEASLLGLESLDTLIVIGGEGARERAGDRRLQDLVQHLAARAERLVGVCTGTFILAAAGLLEKRRVTTHWRYCAELARRHPGLEVDPEPIFIRDGPLWTSAGVTAGMDLVLALVEEDHGHALALAVARELVLFLRRPGDQKQFSSVLAAQSRGGSRLDALLAWLPGNLHRPLSIEAMAERACLSPRQFARVFREETGLTPARFLERMRVEAARQRLEAGRGGLAAVVESCGFGTEETMRRAFIRQLGASPGDYRDRFRRASARGSTPAMDIHA</sequence>
<name>A0A940N406_9PROT</name>
<dbReference type="PANTHER" id="PTHR43130">
    <property type="entry name" value="ARAC-FAMILY TRANSCRIPTIONAL REGULATOR"/>
    <property type="match status" value="1"/>
</dbReference>
<accession>A0A940N406</accession>
<proteinExistence type="predicted"/>
<dbReference type="PANTHER" id="PTHR43130:SF3">
    <property type="entry name" value="HTH-TYPE TRANSCRIPTIONAL REGULATOR RV1931C"/>
    <property type="match status" value="1"/>
</dbReference>
<dbReference type="Pfam" id="PF12833">
    <property type="entry name" value="HTH_18"/>
    <property type="match status" value="1"/>
</dbReference>
<dbReference type="InterPro" id="IPR029062">
    <property type="entry name" value="Class_I_gatase-like"/>
</dbReference>
<organism evidence="4 5">
    <name type="scientific">Roseomonas indoligenes</name>
    <dbReference type="NCBI Taxonomy" id="2820811"/>
    <lineage>
        <taxon>Bacteria</taxon>
        <taxon>Pseudomonadati</taxon>
        <taxon>Pseudomonadota</taxon>
        <taxon>Alphaproteobacteria</taxon>
        <taxon>Acetobacterales</taxon>
        <taxon>Roseomonadaceae</taxon>
        <taxon>Roseomonas</taxon>
    </lineage>
</organism>
<dbReference type="RefSeq" id="WP_209376378.1">
    <property type="nucleotide sequence ID" value="NZ_JAGIZA010000018.1"/>
</dbReference>
<dbReference type="GO" id="GO:0003700">
    <property type="term" value="F:DNA-binding transcription factor activity"/>
    <property type="evidence" value="ECO:0007669"/>
    <property type="project" value="InterPro"/>
</dbReference>
<dbReference type="Proteomes" id="UP000677537">
    <property type="component" value="Unassembled WGS sequence"/>
</dbReference>
<keyword evidence="2" id="KW-0804">Transcription</keyword>
<dbReference type="PROSITE" id="PS01124">
    <property type="entry name" value="HTH_ARAC_FAMILY_2"/>
    <property type="match status" value="1"/>
</dbReference>
<reference evidence="4" key="1">
    <citation type="submission" date="2021-03" db="EMBL/GenBank/DDBJ databases">
        <authorList>
            <person name="So Y."/>
        </authorList>
    </citation>
    <scope>NUCLEOTIDE SEQUENCE</scope>
    <source>
        <strain evidence="4">SG15</strain>
    </source>
</reference>
<evidence type="ECO:0000313" key="5">
    <source>
        <dbReference type="Proteomes" id="UP000677537"/>
    </source>
</evidence>
<keyword evidence="1" id="KW-0805">Transcription regulation</keyword>
<gene>
    <name evidence="4" type="ORF">J5Y10_22560</name>
</gene>
<dbReference type="SMART" id="SM00342">
    <property type="entry name" value="HTH_ARAC"/>
    <property type="match status" value="1"/>
</dbReference>
<dbReference type="InterPro" id="IPR009057">
    <property type="entry name" value="Homeodomain-like_sf"/>
</dbReference>
<feature type="domain" description="HTH araC/xylS-type" evidence="3">
    <location>
        <begin position="248"/>
        <end position="346"/>
    </location>
</feature>
<evidence type="ECO:0000259" key="3">
    <source>
        <dbReference type="PROSITE" id="PS01124"/>
    </source>
</evidence>
<dbReference type="InterPro" id="IPR018060">
    <property type="entry name" value="HTH_AraC"/>
</dbReference>
<evidence type="ECO:0000313" key="4">
    <source>
        <dbReference type="EMBL" id="MBP0495586.1"/>
    </source>
</evidence>